<dbReference type="PANTHER" id="PTHR46657">
    <property type="entry name" value="CENTROSOMAL PROTEIN OF 128 KDA"/>
    <property type="match status" value="1"/>
</dbReference>
<name>A0A3B3QMX4_9TELE</name>
<reference evidence="3" key="2">
    <citation type="submission" date="2025-09" db="UniProtKB">
        <authorList>
            <consortium name="Ensembl"/>
        </authorList>
    </citation>
    <scope>IDENTIFICATION</scope>
</reference>
<dbReference type="GO" id="GO:0000922">
    <property type="term" value="C:spindle pole"/>
    <property type="evidence" value="ECO:0007669"/>
    <property type="project" value="TreeGrafter"/>
</dbReference>
<evidence type="ECO:0000256" key="2">
    <source>
        <dbReference type="SAM" id="MobiDB-lite"/>
    </source>
</evidence>
<feature type="compositionally biased region" description="Basic and acidic residues" evidence="2">
    <location>
        <begin position="479"/>
        <end position="505"/>
    </location>
</feature>
<dbReference type="Proteomes" id="UP000261540">
    <property type="component" value="Unplaced"/>
</dbReference>
<dbReference type="GeneTree" id="ENSGT00390000007020"/>
<feature type="compositionally biased region" description="Polar residues" evidence="2">
    <location>
        <begin position="104"/>
        <end position="113"/>
    </location>
</feature>
<dbReference type="Ensembl" id="ENSPKIT00000030962.1">
    <property type="protein sequence ID" value="ENSPKIP00000006925.1"/>
    <property type="gene ID" value="ENSPKIG00000022979.1"/>
</dbReference>
<feature type="region of interest" description="Disordered" evidence="2">
    <location>
        <begin position="1014"/>
        <end position="1048"/>
    </location>
</feature>
<feature type="region of interest" description="Disordered" evidence="2">
    <location>
        <begin position="228"/>
        <end position="262"/>
    </location>
</feature>
<feature type="region of interest" description="Disordered" evidence="2">
    <location>
        <begin position="92"/>
        <end position="162"/>
    </location>
</feature>
<dbReference type="GO" id="GO:0005814">
    <property type="term" value="C:centriole"/>
    <property type="evidence" value="ECO:0007669"/>
    <property type="project" value="TreeGrafter"/>
</dbReference>
<dbReference type="STRING" id="1676925.ENSPKIP00000006925"/>
<feature type="compositionally biased region" description="Polar residues" evidence="2">
    <location>
        <begin position="1"/>
        <end position="11"/>
    </location>
</feature>
<evidence type="ECO:0000313" key="4">
    <source>
        <dbReference type="Proteomes" id="UP000261540"/>
    </source>
</evidence>
<dbReference type="InterPro" id="IPR026652">
    <property type="entry name" value="CEP128"/>
</dbReference>
<feature type="coiled-coil region" evidence="1">
    <location>
        <begin position="608"/>
        <end position="786"/>
    </location>
</feature>
<dbReference type="PANTHER" id="PTHR46657:SF1">
    <property type="entry name" value="CENTROSOMAL PROTEIN OF 128 KDA"/>
    <property type="match status" value="1"/>
</dbReference>
<sequence>MAESSSESDTYLGSRGGPSRGRDGRPKHRSTRPRGDGDISRKIDTLADTLEDTSRNLHNVDRMLGQYRQHTDDQAKSMAALRGDLEDSIQQLRSQRSRGAATAHSPSPSTIHTSDLEAGYSSEGHRYLPTSPLRHHGGPESAARRRSRSASVRFRDPGHQDIHSLHQSLRDLRSDQMQLGEDVDREILQRNRSDLETRKTLEALSDQLRTSQRDESVSSRVEQRLLEMEREMRSSRQALERRPEPRGKVSPELQEVLKKREKEEEEAMKNRLLKSERERSKVELELERARRQLDKSEGSQDALLLQVEELRLQLARTEKQSMEVQLQTSRLLAEQRSTTDGGDLSRGLLEHEVQELRRQLAGGGPLREVEELRRTVERKERERAQLSVRVETLSSDLERREQQQLQMLSQLKELEVRSEAEQARVGRSLAEAEAERARVGRSLAEAEAELAQGERRREELRTRAQEAVRQWKGRCKTLERDQEERRREAQRSTDEAQQAAKEKEAAQAQLRALGHQAEGLRKELAEALARLSQREEELRRREEELLESRARLQSVEREAREAQEAARALGAQVELQGPLRERLCAEKRVLEAQAGAERAALLELQGSVRELSAARAALAERLAVEEREEAGLRQRLDKAQKEAASLGQQLRREKELREQESASLRAELRDSEARQERAVLEGQALEVQLEQLKADAAADRELVRAHRRQVERMKAECDKLSEEQARAEEGREQLRRKYQLLKQDLEKKAKLVVRSDDYLRGMDGTITELREQVSRLEAERESVLGAVGAEIESACLALSRESEEKLKGFPAISLNPGLQKDPHRWLAETKTKLQWLREEVKEREGRERKLRRHLQQGREQLKGLKQGREAEQQVLLERITQQERLLQDIHGEKRELLQEMRRKDEEMRSLQDRILDLEMSTKLALDHLESVPEKLSLLENIKDLEESQRHREVVEQRYAKYREIVGDLQRQLESSKRRIQEYRDEKLDAMSRSVRLAAFSSSVGQSSFLSSTLLADSASPPRRPPSPGLGSLLGGGQPPVRGAKALLDIEHTERHASACVSFQSSHTAGG</sequence>
<feature type="compositionally biased region" description="Basic and acidic residues" evidence="2">
    <location>
        <begin position="153"/>
        <end position="162"/>
    </location>
</feature>
<protein>
    <submittedName>
        <fullName evidence="3">Centrosomal protein 128</fullName>
    </submittedName>
</protein>
<evidence type="ECO:0000256" key="1">
    <source>
        <dbReference type="SAM" id="Coils"/>
    </source>
</evidence>
<feature type="compositionally biased region" description="Basic and acidic residues" evidence="2">
    <location>
        <begin position="52"/>
        <end position="61"/>
    </location>
</feature>
<feature type="region of interest" description="Disordered" evidence="2">
    <location>
        <begin position="1"/>
        <end position="76"/>
    </location>
</feature>
<evidence type="ECO:0000313" key="3">
    <source>
        <dbReference type="Ensembl" id="ENSPKIP00000006925.1"/>
    </source>
</evidence>
<organism evidence="3 4">
    <name type="scientific">Paramormyrops kingsleyae</name>
    <dbReference type="NCBI Taxonomy" id="1676925"/>
    <lineage>
        <taxon>Eukaryota</taxon>
        <taxon>Metazoa</taxon>
        <taxon>Chordata</taxon>
        <taxon>Craniata</taxon>
        <taxon>Vertebrata</taxon>
        <taxon>Euteleostomi</taxon>
        <taxon>Actinopterygii</taxon>
        <taxon>Neopterygii</taxon>
        <taxon>Teleostei</taxon>
        <taxon>Osteoglossocephala</taxon>
        <taxon>Osteoglossomorpha</taxon>
        <taxon>Osteoglossiformes</taxon>
        <taxon>Mormyridae</taxon>
        <taxon>Paramormyrops</taxon>
    </lineage>
</organism>
<keyword evidence="1" id="KW-0175">Coiled coil</keyword>
<proteinExistence type="predicted"/>
<feature type="coiled-coil region" evidence="1">
    <location>
        <begin position="944"/>
        <end position="992"/>
    </location>
</feature>
<keyword evidence="4" id="KW-1185">Reference proteome</keyword>
<feature type="region of interest" description="Disordered" evidence="2">
    <location>
        <begin position="479"/>
        <end position="507"/>
    </location>
</feature>
<dbReference type="AlphaFoldDB" id="A0A3B3QMX4"/>
<feature type="coiled-coil region" evidence="1">
    <location>
        <begin position="879"/>
        <end position="920"/>
    </location>
</feature>
<feature type="compositionally biased region" description="Basic and acidic residues" evidence="2">
    <location>
        <begin position="33"/>
        <end position="45"/>
    </location>
</feature>
<accession>A0A3B3QMX4</accession>
<reference evidence="3" key="1">
    <citation type="submission" date="2025-08" db="UniProtKB">
        <authorList>
            <consortium name="Ensembl"/>
        </authorList>
    </citation>
    <scope>IDENTIFICATION</scope>
</reference>